<evidence type="ECO:0000313" key="3">
    <source>
        <dbReference type="Proteomes" id="UP000184420"/>
    </source>
</evidence>
<accession>A0A1M7MX23</accession>
<dbReference type="OrthoDB" id="947646at2"/>
<proteinExistence type="predicted"/>
<feature type="region of interest" description="Disordered" evidence="1">
    <location>
        <begin position="1"/>
        <end position="32"/>
    </location>
</feature>
<evidence type="ECO:0000313" key="2">
    <source>
        <dbReference type="EMBL" id="SHM95587.1"/>
    </source>
</evidence>
<dbReference type="STRING" id="1419482.SAMN05444266_11543"/>
<keyword evidence="3" id="KW-1185">Reference proteome</keyword>
<dbReference type="AlphaFoldDB" id="A0A1M7MX23"/>
<sequence>MGKIPDMKQGIIPEQTEGGQSNTSSSIRASSDQEARAMYNVARERLLDVNNWHNISGDLTATFELISPNGEKVYRHAKEGDHIRINIPGPGTSTGAGYDWVRVEKIEEQTDHNGVLSYLGMRVRPFKPPKDIDPDVAHFFQRDATSSFILTQYGAVLEASVLGRNEKPNTDTSSFWDRVRNFFVGLGAMAGLSKAQWKALVKGIIRVPGHSQMV</sequence>
<organism evidence="2 3">
    <name type="scientific">Chitinophaga jiangningensis</name>
    <dbReference type="NCBI Taxonomy" id="1419482"/>
    <lineage>
        <taxon>Bacteria</taxon>
        <taxon>Pseudomonadati</taxon>
        <taxon>Bacteroidota</taxon>
        <taxon>Chitinophagia</taxon>
        <taxon>Chitinophagales</taxon>
        <taxon>Chitinophagaceae</taxon>
        <taxon>Chitinophaga</taxon>
    </lineage>
</organism>
<name>A0A1M7MX23_9BACT</name>
<reference evidence="2 3" key="1">
    <citation type="submission" date="2016-11" db="EMBL/GenBank/DDBJ databases">
        <authorList>
            <person name="Jaros S."/>
            <person name="Januszkiewicz K."/>
            <person name="Wedrychowicz H."/>
        </authorList>
    </citation>
    <scope>NUCLEOTIDE SEQUENCE [LARGE SCALE GENOMIC DNA]</scope>
    <source>
        <strain evidence="2 3">DSM 27406</strain>
    </source>
</reference>
<gene>
    <name evidence="2" type="ORF">SAMN05444266_11543</name>
</gene>
<feature type="compositionally biased region" description="Polar residues" evidence="1">
    <location>
        <begin position="17"/>
        <end position="32"/>
    </location>
</feature>
<dbReference type="Proteomes" id="UP000184420">
    <property type="component" value="Unassembled WGS sequence"/>
</dbReference>
<protein>
    <submittedName>
        <fullName evidence="2">Uncharacterized protein</fullName>
    </submittedName>
</protein>
<evidence type="ECO:0000256" key="1">
    <source>
        <dbReference type="SAM" id="MobiDB-lite"/>
    </source>
</evidence>
<dbReference type="EMBL" id="FRBL01000015">
    <property type="protein sequence ID" value="SHM95587.1"/>
    <property type="molecule type" value="Genomic_DNA"/>
</dbReference>
<dbReference type="RefSeq" id="WP_073087644.1">
    <property type="nucleotide sequence ID" value="NZ_FRBL01000015.1"/>
</dbReference>